<reference evidence="1 2" key="1">
    <citation type="journal article" date="2020" name="Nature">
        <title>Isolation of an archaeon at the prokaryote-eukaryote interface.</title>
        <authorList>
            <person name="Imachi H."/>
            <person name="Nobu M.K."/>
            <person name="Nakahara N."/>
            <person name="Morono Y."/>
            <person name="Ogawara M."/>
            <person name="Takaki Y."/>
            <person name="Takano Y."/>
            <person name="Uematsu K."/>
            <person name="Ikuta T."/>
            <person name="Ito M."/>
            <person name="Matsui Y."/>
            <person name="Miyazaki M."/>
            <person name="Murata K."/>
            <person name="Saito Y."/>
            <person name="Sakai S."/>
            <person name="Song C."/>
            <person name="Tasumi E."/>
            <person name="Yamanaka Y."/>
            <person name="Yamaguchi T."/>
            <person name="Kamagata Y."/>
            <person name="Tamaki H."/>
            <person name="Takai K."/>
        </authorList>
    </citation>
    <scope>NUCLEOTIDE SEQUENCE [LARGE SCALE GENOMIC DNA]</scope>
    <source>
        <strain evidence="1 2">MK-D1</strain>
    </source>
</reference>
<dbReference type="Pfam" id="PF13248">
    <property type="entry name" value="Zn_ribbon_3"/>
    <property type="match status" value="1"/>
</dbReference>
<dbReference type="AlphaFoldDB" id="A0A5B9DBB2"/>
<evidence type="ECO:0000313" key="1">
    <source>
        <dbReference type="EMBL" id="QEE16291.2"/>
    </source>
</evidence>
<keyword evidence="2" id="KW-1185">Reference proteome</keyword>
<dbReference type="InterPro" id="IPR059113">
    <property type="entry name" value="Znf_ribbon"/>
</dbReference>
<dbReference type="KEGG" id="psyt:DSAG12_02121"/>
<name>A0A5B9DBB2_9ARCH</name>
<organism evidence="1 2">
    <name type="scientific">Promethearchaeum syntrophicum</name>
    <dbReference type="NCBI Taxonomy" id="2594042"/>
    <lineage>
        <taxon>Archaea</taxon>
        <taxon>Promethearchaeati</taxon>
        <taxon>Promethearchaeota</taxon>
        <taxon>Promethearchaeia</taxon>
        <taxon>Promethearchaeales</taxon>
        <taxon>Promethearchaeaceae</taxon>
        <taxon>Promethearchaeum</taxon>
    </lineage>
</organism>
<evidence type="ECO:0000313" key="2">
    <source>
        <dbReference type="Proteomes" id="UP000321408"/>
    </source>
</evidence>
<reference evidence="1 2" key="2">
    <citation type="journal article" date="2024" name="Int. J. Syst. Evol. Microbiol.">
        <title>Promethearchaeum syntrophicum gen. nov., sp. nov., an anaerobic, obligately syntrophic archaeon, the first isolate of the lineage 'Asgard' archaea, and proposal of the new archaeal phylum Promethearchaeota phyl. nov. and kingdom Promethearchaeati regn. nov.</title>
        <authorList>
            <person name="Imachi H."/>
            <person name="Nobu M.K."/>
            <person name="Kato S."/>
            <person name="Takaki Y."/>
            <person name="Miyazaki M."/>
            <person name="Miyata M."/>
            <person name="Ogawara M."/>
            <person name="Saito Y."/>
            <person name="Sakai S."/>
            <person name="Tahara Y.O."/>
            <person name="Takano Y."/>
            <person name="Tasumi E."/>
            <person name="Uematsu K."/>
            <person name="Yoshimura T."/>
            <person name="Itoh T."/>
            <person name="Ohkuma M."/>
            <person name="Takai K."/>
        </authorList>
    </citation>
    <scope>NUCLEOTIDE SEQUENCE [LARGE SCALE GENOMIC DNA]</scope>
    <source>
        <strain evidence="1 2">MK-D1</strain>
    </source>
</reference>
<proteinExistence type="predicted"/>
<accession>A0A5B9DBB2</accession>
<dbReference type="Proteomes" id="UP000321408">
    <property type="component" value="Chromosome"/>
</dbReference>
<gene>
    <name evidence="1" type="ORF">DSAG12_02121</name>
</gene>
<dbReference type="EMBL" id="CP042905">
    <property type="protein sequence ID" value="QEE16291.2"/>
    <property type="molecule type" value="Genomic_DNA"/>
</dbReference>
<sequence>MSVLNLAIQILAILVLFILIILLGIVTLQKKLEPNCSKDFSIFSIINLACLMISLIIGIFVNIPFVEMNNTLFYLLLCISMEIYLFHKKSKWKFSLLTTILLCFSIIIWITDIILIFILWGDIESFIISAIVDILTSTIFIIIGIVILILLRNSAKENLSVKTYTKPFSIGIVILLIIKSLFMPILTITNLITHYGDFEYDENFYLIIYGIIFIKHLLLIIGIIFIAIGTLKTMYVPLIFSKDKGKKVILPRKETRYSPPIIIYCPECGGPISPDTPFCTNCGHRLNN</sequence>
<protein>
    <submittedName>
        <fullName evidence="1">Zinc ribbon domain-containing protein</fullName>
    </submittedName>
</protein>